<keyword evidence="6" id="KW-1185">Reference proteome</keyword>
<dbReference type="InterPro" id="IPR004474">
    <property type="entry name" value="LytR_CpsA_psr"/>
</dbReference>
<feature type="compositionally biased region" description="Low complexity" evidence="2">
    <location>
        <begin position="364"/>
        <end position="385"/>
    </location>
</feature>
<dbReference type="Proteomes" id="UP000617734">
    <property type="component" value="Unassembled WGS sequence"/>
</dbReference>
<evidence type="ECO:0000256" key="2">
    <source>
        <dbReference type="SAM" id="MobiDB-lite"/>
    </source>
</evidence>
<gene>
    <name evidence="5" type="ORF">GCM10018781_08690</name>
</gene>
<dbReference type="EMBL" id="BNBO01000003">
    <property type="protein sequence ID" value="GHH61746.1"/>
    <property type="molecule type" value="Genomic_DNA"/>
</dbReference>
<evidence type="ECO:0000313" key="6">
    <source>
        <dbReference type="Proteomes" id="UP000617734"/>
    </source>
</evidence>
<dbReference type="NCBIfam" id="TIGR00350">
    <property type="entry name" value="lytR_cpsA_psr"/>
    <property type="match status" value="1"/>
</dbReference>
<evidence type="ECO:0000256" key="3">
    <source>
        <dbReference type="SAM" id="Phobius"/>
    </source>
</evidence>
<dbReference type="InterPro" id="IPR050922">
    <property type="entry name" value="LytR/CpsA/Psr_CW_biosynth"/>
</dbReference>
<dbReference type="Pfam" id="PF03816">
    <property type="entry name" value="LytR_cpsA_psr"/>
    <property type="match status" value="1"/>
</dbReference>
<feature type="region of interest" description="Disordered" evidence="2">
    <location>
        <begin position="343"/>
        <end position="421"/>
    </location>
</feature>
<reference evidence="5" key="2">
    <citation type="submission" date="2020-09" db="EMBL/GenBank/DDBJ databases">
        <authorList>
            <person name="Sun Q."/>
            <person name="Ohkuma M."/>
        </authorList>
    </citation>
    <scope>NUCLEOTIDE SEQUENCE</scope>
    <source>
        <strain evidence="5">JCM 4646</strain>
    </source>
</reference>
<name>A0A919KK84_9ACTN</name>
<keyword evidence="3" id="KW-1133">Transmembrane helix</keyword>
<sequence>MADHEKGRSPRRRALRIAVCAMVAVVVIGAGVAGYAYWKFNGNIKSVDIDASLGTARPPAATDGSFNLLVLGSDSRAGGNGALAGGDTADTARSDTAMVVHVNQDHSGAQVVSIPRDTLVARPACTDKTGKTVPAVQRAMFNSAYETGGAACAVKTAEQLTGLRMNHYIEIDFAGFAHVIDSIGGVTVTTTVAIHDKDSGLDLAAGTHHLDGTQALAFVRTRHGIGNGSDLGRIELQKQMMKSVLQQVAGIGLFSNPVKLWSVGDTLTSSITTDSDLASVNSLVGLAQSLRGIGPEQLAMVTLPVVTAPSDPNRVVSQQPQAGQLWAALKTDQAVPQAVLAVQPGNPATSPSGAATRPPGGSSGTAPATVPAASPSSTLSSFLSGRPGGSVTGPATGPAIGPVTGSLSGPATGPSPVAEGR</sequence>
<keyword evidence="3" id="KW-0472">Membrane</keyword>
<accession>A0A919KK84</accession>
<dbReference type="Gene3D" id="3.40.630.190">
    <property type="entry name" value="LCP protein"/>
    <property type="match status" value="1"/>
</dbReference>
<evidence type="ECO:0000259" key="4">
    <source>
        <dbReference type="Pfam" id="PF03816"/>
    </source>
</evidence>
<dbReference type="AlphaFoldDB" id="A0A919KK84"/>
<reference evidence="5" key="1">
    <citation type="journal article" date="2014" name="Int. J. Syst. Evol. Microbiol.">
        <title>Complete genome sequence of Corynebacterium casei LMG S-19264T (=DSM 44701T), isolated from a smear-ripened cheese.</title>
        <authorList>
            <consortium name="US DOE Joint Genome Institute (JGI-PGF)"/>
            <person name="Walter F."/>
            <person name="Albersmeier A."/>
            <person name="Kalinowski J."/>
            <person name="Ruckert C."/>
        </authorList>
    </citation>
    <scope>NUCLEOTIDE SEQUENCE</scope>
    <source>
        <strain evidence="5">JCM 4646</strain>
    </source>
</reference>
<evidence type="ECO:0000256" key="1">
    <source>
        <dbReference type="ARBA" id="ARBA00006068"/>
    </source>
</evidence>
<dbReference type="PANTHER" id="PTHR33392">
    <property type="entry name" value="POLYISOPRENYL-TEICHOIC ACID--PEPTIDOGLYCAN TEICHOIC ACID TRANSFERASE TAGU"/>
    <property type="match status" value="1"/>
</dbReference>
<evidence type="ECO:0000313" key="5">
    <source>
        <dbReference type="EMBL" id="GHH61746.1"/>
    </source>
</evidence>
<keyword evidence="3" id="KW-0812">Transmembrane</keyword>
<organism evidence="5 6">
    <name type="scientific">Kitasatospora indigofera</name>
    <dbReference type="NCBI Taxonomy" id="67307"/>
    <lineage>
        <taxon>Bacteria</taxon>
        <taxon>Bacillati</taxon>
        <taxon>Actinomycetota</taxon>
        <taxon>Actinomycetes</taxon>
        <taxon>Kitasatosporales</taxon>
        <taxon>Streptomycetaceae</taxon>
        <taxon>Kitasatospora</taxon>
    </lineage>
</organism>
<comment type="caution">
    <text evidence="5">The sequence shown here is derived from an EMBL/GenBank/DDBJ whole genome shotgun (WGS) entry which is preliminary data.</text>
</comment>
<feature type="domain" description="Cell envelope-related transcriptional attenuator" evidence="4">
    <location>
        <begin position="93"/>
        <end position="248"/>
    </location>
</feature>
<protein>
    <submittedName>
        <fullName evidence="5">Transcriptional regulator</fullName>
    </submittedName>
</protein>
<proteinExistence type="inferred from homology"/>
<feature type="transmembrane region" description="Helical" evidence="3">
    <location>
        <begin position="14"/>
        <end position="38"/>
    </location>
</feature>
<comment type="similarity">
    <text evidence="1">Belongs to the LytR/CpsA/Psr (LCP) family.</text>
</comment>
<dbReference type="PANTHER" id="PTHR33392:SF6">
    <property type="entry name" value="POLYISOPRENYL-TEICHOIC ACID--PEPTIDOGLYCAN TEICHOIC ACID TRANSFERASE TAGU"/>
    <property type="match status" value="1"/>
</dbReference>